<dbReference type="Pfam" id="PF06707">
    <property type="entry name" value="DUF1194"/>
    <property type="match status" value="1"/>
</dbReference>
<gene>
    <name evidence="3" type="ORF">DP114_07235</name>
</gene>
<keyword evidence="4" id="KW-1185">Reference proteome</keyword>
<evidence type="ECO:0000313" key="3">
    <source>
        <dbReference type="EMBL" id="QDL07722.1"/>
    </source>
</evidence>
<dbReference type="RefSeq" id="WP_169265848.1">
    <property type="nucleotide sequence ID" value="NZ_CAWOXK010000001.1"/>
</dbReference>
<dbReference type="NCBIfam" id="TIGR02595">
    <property type="entry name" value="PEP_CTERM"/>
    <property type="match status" value="1"/>
</dbReference>
<dbReference type="PROSITE" id="PS50234">
    <property type="entry name" value="VWFA"/>
    <property type="match status" value="1"/>
</dbReference>
<feature type="domain" description="VWFA" evidence="2">
    <location>
        <begin position="90"/>
        <end position="277"/>
    </location>
</feature>
<dbReference type="InterPro" id="IPR026374">
    <property type="entry name" value="Cyano_PEP"/>
</dbReference>
<keyword evidence="1" id="KW-0812">Transmembrane</keyword>
<dbReference type="Proteomes" id="UP000503129">
    <property type="component" value="Chromosome"/>
</dbReference>
<dbReference type="InterPro" id="IPR002035">
    <property type="entry name" value="VWF_A"/>
</dbReference>
<dbReference type="SUPFAM" id="SSF53300">
    <property type="entry name" value="vWA-like"/>
    <property type="match status" value="1"/>
</dbReference>
<evidence type="ECO:0000256" key="1">
    <source>
        <dbReference type="SAM" id="Phobius"/>
    </source>
</evidence>
<organism evidence="3 4">
    <name type="scientific">Brasilonema sennae CENA114</name>
    <dbReference type="NCBI Taxonomy" id="415709"/>
    <lineage>
        <taxon>Bacteria</taxon>
        <taxon>Bacillati</taxon>
        <taxon>Cyanobacteriota</taxon>
        <taxon>Cyanophyceae</taxon>
        <taxon>Nostocales</taxon>
        <taxon>Scytonemataceae</taxon>
        <taxon>Brasilonema</taxon>
        <taxon>Bromeliae group (in: Brasilonema)</taxon>
    </lineage>
</organism>
<keyword evidence="1" id="KW-1133">Transmembrane helix</keyword>
<evidence type="ECO:0000313" key="4">
    <source>
        <dbReference type="Proteomes" id="UP000503129"/>
    </source>
</evidence>
<proteinExistence type="predicted"/>
<dbReference type="CDD" id="cd00198">
    <property type="entry name" value="vWFA"/>
    <property type="match status" value="1"/>
</dbReference>
<accession>A0A856MAI8</accession>
<evidence type="ECO:0000259" key="2">
    <source>
        <dbReference type="PROSITE" id="PS50234"/>
    </source>
</evidence>
<dbReference type="InterPro" id="IPR010607">
    <property type="entry name" value="DUF1194"/>
</dbReference>
<dbReference type="Gene3D" id="3.40.50.410">
    <property type="entry name" value="von Willebrand factor, type A domain"/>
    <property type="match status" value="1"/>
</dbReference>
<protein>
    <submittedName>
        <fullName evidence="3">PEP-CTERM sorting domain-containing protein</fullName>
    </submittedName>
</protein>
<dbReference type="InterPro" id="IPR036465">
    <property type="entry name" value="vWFA_dom_sf"/>
</dbReference>
<feature type="transmembrane region" description="Helical" evidence="1">
    <location>
        <begin position="57"/>
        <end position="76"/>
    </location>
</feature>
<name>A0A856MAI8_9CYAN</name>
<keyword evidence="1" id="KW-0472">Membrane</keyword>
<sequence>MTRFQVRRKLRKVCSKAKYVALGTLSIGQTSVNRSGSRQGIGKATLNFLPTYFQNKYTWGAAVIGLGTAALTLGVLSPSASFAATVVGTELVLSVDVSGSVDTNEFNLQKQGYVNAFRNPTIQNQISALPGGLAATLSYWSSGAVQSVPWTFISDAASANAFADLIAATSRPSSGSTGIANGINFARNLLDNNDYVGNRRVIDVSGDGSENVTSDANLRAARDNAVNAGIVINGLPILGSEANLDTYYRNNVIGGSGSFLIAANNFSDFGNAVTQKIGREIASEQPVPEPLTILGSLAAGSFGVALRRKYNKQQQKETAKV</sequence>
<dbReference type="KEGG" id="bsen:DP114_07235"/>
<reference evidence="3 4" key="1">
    <citation type="submission" date="2018-06" db="EMBL/GenBank/DDBJ databases">
        <title>Comparative genomics of Brasilonema spp. strains.</title>
        <authorList>
            <person name="Alvarenga D.O."/>
            <person name="Fiore M.F."/>
            <person name="Varani A.M."/>
        </authorList>
    </citation>
    <scope>NUCLEOTIDE SEQUENCE [LARGE SCALE GENOMIC DNA]</scope>
    <source>
        <strain evidence="3 4">CENA114</strain>
    </source>
</reference>
<dbReference type="InterPro" id="IPR013424">
    <property type="entry name" value="Ice-binding_C"/>
</dbReference>
<dbReference type="EMBL" id="CP030118">
    <property type="protein sequence ID" value="QDL07722.1"/>
    <property type="molecule type" value="Genomic_DNA"/>
</dbReference>
<dbReference type="NCBIfam" id="TIGR04155">
    <property type="entry name" value="cyano_PEP"/>
    <property type="match status" value="1"/>
</dbReference>
<dbReference type="AlphaFoldDB" id="A0A856MAI8"/>